<sequence>MAFNQRLGADFYASVQRDLRTAMARDGIDVLLLDSNDDIIYTTGFSHYTTERPVVFALTQDKALLLVPELERHHALAQDSAAELVVYFEFPGRDRPFSVLARTLGDIGGVIGHSAGVSVGRLGQIGAAFPNARLSASSIVSTMRLRKRPEEVVLQREAARISDSMVQAGVDLLSEALTTGSRMPTEIEIEAHIIRHALDIMNHEHENLMLVQGIAGGLVYSGLRSAFPHGMPSGHRPARGESMILSLGCRVGGRAAESERTFILGEPSKEQERFYNLAQEAQAIGTAGLVAGATCASADDRALTFLRDAGMNQYCLHRVGHGMGVMFHEPPWVEGGDETILEPGMVCSSEPALYVPGLGGFRLADTVLVTTDGPDSLTKFPRKLDEVILG</sequence>
<comment type="caution">
    <text evidence="3">The sequence shown here is derived from an EMBL/GenBank/DDBJ whole genome shotgun (WGS) entry which is preliminary data.</text>
</comment>
<dbReference type="InterPro" id="IPR050659">
    <property type="entry name" value="Peptidase_M24B"/>
</dbReference>
<dbReference type="PATRIC" id="fig|429727.3.peg.786"/>
<dbReference type="Gene3D" id="3.90.230.10">
    <property type="entry name" value="Creatinase/methionine aminopeptidase superfamily"/>
    <property type="match status" value="1"/>
</dbReference>
<dbReference type="Gene3D" id="3.40.350.10">
    <property type="entry name" value="Creatinase/prolidase N-terminal domain"/>
    <property type="match status" value="1"/>
</dbReference>
<reference evidence="3 4" key="1">
    <citation type="submission" date="2015-03" db="EMBL/GenBank/DDBJ databases">
        <authorList>
            <person name="Hassan Y."/>
            <person name="Lepp D."/>
            <person name="Li X.-Z."/>
            <person name="Zhou T."/>
        </authorList>
    </citation>
    <scope>NUCLEOTIDE SEQUENCE [LARGE SCALE GENOMIC DNA]</scope>
    <source>
        <strain evidence="3 4">IPL18</strain>
    </source>
</reference>
<evidence type="ECO:0000259" key="1">
    <source>
        <dbReference type="Pfam" id="PF00557"/>
    </source>
</evidence>
<dbReference type="InterPro" id="IPR000587">
    <property type="entry name" value="Creatinase_N"/>
</dbReference>
<protein>
    <submittedName>
        <fullName evidence="3">Proline dipeptidase</fullName>
    </submittedName>
</protein>
<dbReference type="Proteomes" id="UP000033649">
    <property type="component" value="Unassembled WGS sequence"/>
</dbReference>
<dbReference type="Pfam" id="PF01321">
    <property type="entry name" value="Creatinase_N"/>
    <property type="match status" value="1"/>
</dbReference>
<organism evidence="3 4">
    <name type="scientific">Devosia chinhatensis</name>
    <dbReference type="NCBI Taxonomy" id="429727"/>
    <lineage>
        <taxon>Bacteria</taxon>
        <taxon>Pseudomonadati</taxon>
        <taxon>Pseudomonadota</taxon>
        <taxon>Alphaproteobacteria</taxon>
        <taxon>Hyphomicrobiales</taxon>
        <taxon>Devosiaceae</taxon>
        <taxon>Devosia</taxon>
    </lineage>
</organism>
<dbReference type="InterPro" id="IPR000994">
    <property type="entry name" value="Pept_M24"/>
</dbReference>
<dbReference type="SUPFAM" id="SSF53092">
    <property type="entry name" value="Creatinase/prolidase N-terminal domain"/>
    <property type="match status" value="1"/>
</dbReference>
<dbReference type="InterPro" id="IPR029149">
    <property type="entry name" value="Creatin/AminoP/Spt16_N"/>
</dbReference>
<dbReference type="InterPro" id="IPR036005">
    <property type="entry name" value="Creatinase/aminopeptidase-like"/>
</dbReference>
<dbReference type="Pfam" id="PF00557">
    <property type="entry name" value="Peptidase_M24"/>
    <property type="match status" value="1"/>
</dbReference>
<accession>A0A0F5FK15</accession>
<dbReference type="RefSeq" id="WP_046103822.1">
    <property type="nucleotide sequence ID" value="NZ_JZEY01000054.1"/>
</dbReference>
<dbReference type="STRING" id="429727.VE26_03770"/>
<evidence type="ECO:0000313" key="3">
    <source>
        <dbReference type="EMBL" id="KKB09133.1"/>
    </source>
</evidence>
<keyword evidence="4" id="KW-1185">Reference proteome</keyword>
<dbReference type="SUPFAM" id="SSF55920">
    <property type="entry name" value="Creatinase/aminopeptidase"/>
    <property type="match status" value="1"/>
</dbReference>
<dbReference type="OrthoDB" id="9806388at2"/>
<dbReference type="PANTHER" id="PTHR46112">
    <property type="entry name" value="AMINOPEPTIDASE"/>
    <property type="match status" value="1"/>
</dbReference>
<evidence type="ECO:0000259" key="2">
    <source>
        <dbReference type="Pfam" id="PF01321"/>
    </source>
</evidence>
<feature type="domain" description="Peptidase M24" evidence="1">
    <location>
        <begin position="156"/>
        <end position="370"/>
    </location>
</feature>
<name>A0A0F5FK15_9HYPH</name>
<dbReference type="EMBL" id="JZEY01000054">
    <property type="protein sequence ID" value="KKB09133.1"/>
    <property type="molecule type" value="Genomic_DNA"/>
</dbReference>
<feature type="domain" description="Creatinase N-terminal" evidence="2">
    <location>
        <begin position="19"/>
        <end position="144"/>
    </location>
</feature>
<proteinExistence type="predicted"/>
<evidence type="ECO:0000313" key="4">
    <source>
        <dbReference type="Proteomes" id="UP000033649"/>
    </source>
</evidence>
<gene>
    <name evidence="3" type="ORF">VE26_03770</name>
</gene>
<dbReference type="PANTHER" id="PTHR46112:SF2">
    <property type="entry name" value="XAA-PRO AMINOPEPTIDASE P-RELATED"/>
    <property type="match status" value="1"/>
</dbReference>
<dbReference type="AlphaFoldDB" id="A0A0F5FK15"/>